<keyword evidence="1" id="KW-0812">Transmembrane</keyword>
<feature type="transmembrane region" description="Helical" evidence="1">
    <location>
        <begin position="37"/>
        <end position="54"/>
    </location>
</feature>
<evidence type="ECO:0000313" key="3">
    <source>
        <dbReference type="Proteomes" id="UP000029734"/>
    </source>
</evidence>
<accession>A0A098M4U1</accession>
<dbReference type="Pfam" id="PF13687">
    <property type="entry name" value="DUF4153"/>
    <property type="match status" value="1"/>
</dbReference>
<dbReference type="AlphaFoldDB" id="A0A098M4U1"/>
<keyword evidence="1" id="KW-1133">Transmembrane helix</keyword>
<evidence type="ECO:0000313" key="2">
    <source>
        <dbReference type="EMBL" id="KGE16567.1"/>
    </source>
</evidence>
<keyword evidence="3" id="KW-1185">Reference proteome</keyword>
<feature type="transmembrane region" description="Helical" evidence="1">
    <location>
        <begin position="88"/>
        <end position="107"/>
    </location>
</feature>
<feature type="transmembrane region" description="Helical" evidence="1">
    <location>
        <begin position="61"/>
        <end position="82"/>
    </location>
</feature>
<name>A0A098M4U1_9BACL</name>
<feature type="transmembrane region" description="Helical" evidence="1">
    <location>
        <begin position="161"/>
        <end position="186"/>
    </location>
</feature>
<feature type="transmembrane region" description="Helical" evidence="1">
    <location>
        <begin position="300"/>
        <end position="321"/>
    </location>
</feature>
<protein>
    <submittedName>
        <fullName evidence="2">Uncharacterized protein</fullName>
    </submittedName>
</protein>
<organism evidence="2 3">
    <name type="scientific">Paenibacillus wynnii</name>
    <dbReference type="NCBI Taxonomy" id="268407"/>
    <lineage>
        <taxon>Bacteria</taxon>
        <taxon>Bacillati</taxon>
        <taxon>Bacillota</taxon>
        <taxon>Bacilli</taxon>
        <taxon>Bacillales</taxon>
        <taxon>Paenibacillaceae</taxon>
        <taxon>Paenibacillus</taxon>
    </lineage>
</organism>
<feature type="transmembrane region" description="Helical" evidence="1">
    <location>
        <begin position="399"/>
        <end position="421"/>
    </location>
</feature>
<dbReference type="eggNOG" id="COG2205">
    <property type="taxonomic scope" value="Bacteria"/>
</dbReference>
<reference evidence="2 3" key="1">
    <citation type="submission" date="2014-08" db="EMBL/GenBank/DDBJ databases">
        <authorList>
            <person name="den Bakker H.C."/>
        </authorList>
    </citation>
    <scope>NUCLEOTIDE SEQUENCE [LARGE SCALE GENOMIC DNA]</scope>
    <source>
        <strain evidence="2 3">DSM 18334</strain>
    </source>
</reference>
<dbReference type="Proteomes" id="UP000029734">
    <property type="component" value="Unassembled WGS sequence"/>
</dbReference>
<comment type="caution">
    <text evidence="2">The sequence shown here is derived from an EMBL/GenBank/DDBJ whole genome shotgun (WGS) entry which is preliminary data.</text>
</comment>
<feature type="transmembrane region" description="Helical" evidence="1">
    <location>
        <begin position="333"/>
        <end position="352"/>
    </location>
</feature>
<evidence type="ECO:0000256" key="1">
    <source>
        <dbReference type="SAM" id="Phobius"/>
    </source>
</evidence>
<feature type="transmembrane region" description="Helical" evidence="1">
    <location>
        <begin position="206"/>
        <end position="227"/>
    </location>
</feature>
<feature type="transmembrane region" description="Helical" evidence="1">
    <location>
        <begin position="255"/>
        <end position="280"/>
    </location>
</feature>
<reference evidence="2 3" key="2">
    <citation type="submission" date="2014-10" db="EMBL/GenBank/DDBJ databases">
        <title>Comparative genomics of the Paenibacillus odorifer group.</title>
        <authorList>
            <person name="Tsai Y.-C."/>
            <person name="Martin N."/>
            <person name="Korlach J."/>
            <person name="Wiedmann M."/>
        </authorList>
    </citation>
    <scope>NUCLEOTIDE SEQUENCE [LARGE SCALE GENOMIC DNA]</scope>
    <source>
        <strain evidence="2 3">DSM 18334</strain>
    </source>
</reference>
<dbReference type="OrthoDB" id="9767931at2"/>
<sequence>MVDEITPKKEPAYTALMVGFLLAAVHQYLFYGNAIGVSYPIFVVFYYMYMLYYSKDRVRKATWFSYAWLGAILLLSLTYVLFSNPFFFSLNLIAIPALIILHMTFMLHRSQLSWASASLIKKALEQLFPQTFRQWANLLGSLKKTAGIKVKEGQKDVYRKVLIGLLISCPLLLVVVSLLSSADGIFNQVLSEISQGLNQISFGEGFIRTFWVVALGLGFFGYLWGFVKPHVPEEKPNKKAVDFSELFPSIKLDPIIATTVLFAVNTVYVLFVVVQFSYLFGAWEGILPEGSSYADYARNGFFELIMVTSINFMILMSTLLLGEKGKELQNKMINVLLYILVACSTVMLYSAYTRLDLYEEAYGYTYIRFLVHAFMLFLGILLIIAGLRIHYQRLPLVKCYILLGVTSYLLMNYIGMDVMIANNNMERYQVSGKLDTDYLLTLSPEATPILIEFSREENGMLDTYLKEEWKSTATSYPKWQSFNLSQYRSQRELDKYFAQ</sequence>
<dbReference type="RefSeq" id="WP_036654559.1">
    <property type="nucleotide sequence ID" value="NZ_JQCR01000003.1"/>
</dbReference>
<gene>
    <name evidence="2" type="ORF">PWYN_17780</name>
</gene>
<dbReference type="EMBL" id="JQCR01000003">
    <property type="protein sequence ID" value="KGE16567.1"/>
    <property type="molecule type" value="Genomic_DNA"/>
</dbReference>
<dbReference type="InterPro" id="IPR025291">
    <property type="entry name" value="DUF4153"/>
</dbReference>
<dbReference type="STRING" id="268407.PWYN_17780"/>
<feature type="transmembrane region" description="Helical" evidence="1">
    <location>
        <begin position="364"/>
        <end position="387"/>
    </location>
</feature>
<proteinExistence type="predicted"/>
<keyword evidence="1" id="KW-0472">Membrane</keyword>